<evidence type="ECO:0000256" key="7">
    <source>
        <dbReference type="ARBA" id="ARBA00022692"/>
    </source>
</evidence>
<sequence>MLEKIWQWRYKIYALVFCICVLVTAPASLLTLLLKDTLPKLWLSEAKGSFWQGEVDQAIIKVNGGSLSLGKVQWSLKPSSLLLLSPTIELKTLAPGQSLIATASAYPNGKLQLANLRGEFPLSILEPWVPLLMSGQVFFDIAKLTLKDNAVTQLQGRINLRDTVWRGGDVPMPLGHYQADISSDDKAISVLLSDQKAQLGLQGSINAMLAGQYQMALSLSATQGLNPAVIKSVAWLGKKQGDSVVVIKRSGQWR</sequence>
<evidence type="ECO:0000256" key="10">
    <source>
        <dbReference type="ARBA" id="ARBA00030772"/>
    </source>
</evidence>
<accession>A0A9J6RLT7</accession>
<dbReference type="GO" id="GO:0015628">
    <property type="term" value="P:protein secretion by the type II secretion system"/>
    <property type="evidence" value="ECO:0007669"/>
    <property type="project" value="InterPro"/>
</dbReference>
<keyword evidence="7 11" id="KW-0812">Transmembrane</keyword>
<feature type="transmembrane region" description="Helical" evidence="11">
    <location>
        <begin position="12"/>
        <end position="34"/>
    </location>
</feature>
<evidence type="ECO:0000256" key="9">
    <source>
        <dbReference type="ARBA" id="ARBA00023136"/>
    </source>
</evidence>
<dbReference type="RefSeq" id="WP_258331822.1">
    <property type="nucleotide sequence ID" value="NZ_JAPTGG010000008.1"/>
</dbReference>
<reference evidence="12 13" key="1">
    <citation type="submission" date="2022-12" db="EMBL/GenBank/DDBJ databases">
        <title>Dasania phycosphaerae sp. nov., isolated from particulate material of the south coast of Korea.</title>
        <authorList>
            <person name="Jiang Y."/>
        </authorList>
    </citation>
    <scope>NUCLEOTIDE SEQUENCE [LARGE SCALE GENOMIC DNA]</scope>
    <source>
        <strain evidence="12 13">GY-19</strain>
    </source>
</reference>
<keyword evidence="8" id="KW-0653">Protein transport</keyword>
<keyword evidence="11" id="KW-1133">Transmembrane helix</keyword>
<dbReference type="Proteomes" id="UP001069090">
    <property type="component" value="Unassembled WGS sequence"/>
</dbReference>
<comment type="caution">
    <text evidence="12">The sequence shown here is derived from an EMBL/GenBank/DDBJ whole genome shotgun (WGS) entry which is preliminary data.</text>
</comment>
<dbReference type="GO" id="GO:0015627">
    <property type="term" value="C:type II protein secretion system complex"/>
    <property type="evidence" value="ECO:0007669"/>
    <property type="project" value="InterPro"/>
</dbReference>
<evidence type="ECO:0000256" key="4">
    <source>
        <dbReference type="ARBA" id="ARBA00022448"/>
    </source>
</evidence>
<gene>
    <name evidence="12" type="ORF">O0V09_10720</name>
</gene>
<comment type="similarity">
    <text evidence="2">Belongs to the GSP N family.</text>
</comment>
<evidence type="ECO:0000256" key="3">
    <source>
        <dbReference type="ARBA" id="ARBA00021563"/>
    </source>
</evidence>
<keyword evidence="4" id="KW-0813">Transport</keyword>
<dbReference type="AlphaFoldDB" id="A0A9J6RLT7"/>
<dbReference type="Pfam" id="PF01203">
    <property type="entry name" value="T2SSN"/>
    <property type="match status" value="1"/>
</dbReference>
<dbReference type="InterPro" id="IPR022792">
    <property type="entry name" value="T2SS_protein-GspN"/>
</dbReference>
<proteinExistence type="inferred from homology"/>
<evidence type="ECO:0000256" key="5">
    <source>
        <dbReference type="ARBA" id="ARBA00022475"/>
    </source>
</evidence>
<comment type="subcellular location">
    <subcellularLocation>
        <location evidence="1">Cell inner membrane</location>
    </subcellularLocation>
</comment>
<keyword evidence="13" id="KW-1185">Reference proteome</keyword>
<evidence type="ECO:0000256" key="8">
    <source>
        <dbReference type="ARBA" id="ARBA00022927"/>
    </source>
</evidence>
<keyword evidence="9 11" id="KW-0472">Membrane</keyword>
<evidence type="ECO:0000313" key="12">
    <source>
        <dbReference type="EMBL" id="MCZ0865678.1"/>
    </source>
</evidence>
<dbReference type="EMBL" id="JAPTGG010000008">
    <property type="protein sequence ID" value="MCZ0865678.1"/>
    <property type="molecule type" value="Genomic_DNA"/>
</dbReference>
<protein>
    <recommendedName>
        <fullName evidence="3">Type II secretion system protein N</fullName>
    </recommendedName>
    <alternativeName>
        <fullName evidence="10">General secretion pathway protein N</fullName>
    </alternativeName>
</protein>
<keyword evidence="6" id="KW-0997">Cell inner membrane</keyword>
<evidence type="ECO:0000313" key="13">
    <source>
        <dbReference type="Proteomes" id="UP001069090"/>
    </source>
</evidence>
<keyword evidence="5" id="KW-1003">Cell membrane</keyword>
<organism evidence="12 13">
    <name type="scientific">Dasania phycosphaerae</name>
    <dbReference type="NCBI Taxonomy" id="2950436"/>
    <lineage>
        <taxon>Bacteria</taxon>
        <taxon>Pseudomonadati</taxon>
        <taxon>Pseudomonadota</taxon>
        <taxon>Gammaproteobacteria</taxon>
        <taxon>Cellvibrionales</taxon>
        <taxon>Spongiibacteraceae</taxon>
        <taxon>Dasania</taxon>
    </lineage>
</organism>
<evidence type="ECO:0000256" key="2">
    <source>
        <dbReference type="ARBA" id="ARBA00007208"/>
    </source>
</evidence>
<evidence type="ECO:0000256" key="6">
    <source>
        <dbReference type="ARBA" id="ARBA00022519"/>
    </source>
</evidence>
<dbReference type="GO" id="GO:0005886">
    <property type="term" value="C:plasma membrane"/>
    <property type="evidence" value="ECO:0007669"/>
    <property type="project" value="UniProtKB-SubCell"/>
</dbReference>
<evidence type="ECO:0000256" key="11">
    <source>
        <dbReference type="SAM" id="Phobius"/>
    </source>
</evidence>
<evidence type="ECO:0000256" key="1">
    <source>
        <dbReference type="ARBA" id="ARBA00004533"/>
    </source>
</evidence>
<name>A0A9J6RLT7_9GAMM</name>